<dbReference type="Pfam" id="PF13837">
    <property type="entry name" value="Myb_DNA-bind_4"/>
    <property type="match status" value="1"/>
</dbReference>
<name>A0A9Q0MPH0_9DIPT</name>
<evidence type="ECO:0000259" key="1">
    <source>
        <dbReference type="Pfam" id="PF13837"/>
    </source>
</evidence>
<gene>
    <name evidence="2" type="ORF">Bhyg_13380</name>
</gene>
<feature type="domain" description="Myb/SANT-like DNA-binding" evidence="1">
    <location>
        <begin position="22"/>
        <end position="107"/>
    </location>
</feature>
<reference evidence="2" key="1">
    <citation type="submission" date="2022-07" db="EMBL/GenBank/DDBJ databases">
        <authorList>
            <person name="Trinca V."/>
            <person name="Uliana J.V.C."/>
            <person name="Torres T.T."/>
            <person name="Ward R.J."/>
            <person name="Monesi N."/>
        </authorList>
    </citation>
    <scope>NUCLEOTIDE SEQUENCE</scope>
    <source>
        <strain evidence="2">HSMRA1968</strain>
        <tissue evidence="2">Whole embryos</tissue>
    </source>
</reference>
<dbReference type="OrthoDB" id="8902093at2759"/>
<dbReference type="EMBL" id="WJQU01000004">
    <property type="protein sequence ID" value="KAJ6634800.1"/>
    <property type="molecule type" value="Genomic_DNA"/>
</dbReference>
<dbReference type="InterPro" id="IPR044822">
    <property type="entry name" value="Myb_DNA-bind_4"/>
</dbReference>
<protein>
    <recommendedName>
        <fullName evidence="1">Myb/SANT-like DNA-binding domain-containing protein</fullName>
    </recommendedName>
</protein>
<sequence length="170" mass="20005">RTQHGHFTDQHSIGNALTNPGKWPIERIRLLIHLRLEMEPQFRSGNARYLLWPQIYDKMKAVDPSLTEPLRNVQKKFNNMMLTYKRIKASSHSSQQTGWEFYQDFDDVLSQFNDNESHENDDANVHYVKTENNFDDDSVSFSSDDDNNTVTNYKNVVIFKQTPVLSFFKK</sequence>
<dbReference type="AlphaFoldDB" id="A0A9Q0MPH0"/>
<organism evidence="2 3">
    <name type="scientific">Pseudolycoriella hygida</name>
    <dbReference type="NCBI Taxonomy" id="35572"/>
    <lineage>
        <taxon>Eukaryota</taxon>
        <taxon>Metazoa</taxon>
        <taxon>Ecdysozoa</taxon>
        <taxon>Arthropoda</taxon>
        <taxon>Hexapoda</taxon>
        <taxon>Insecta</taxon>
        <taxon>Pterygota</taxon>
        <taxon>Neoptera</taxon>
        <taxon>Endopterygota</taxon>
        <taxon>Diptera</taxon>
        <taxon>Nematocera</taxon>
        <taxon>Sciaroidea</taxon>
        <taxon>Sciaridae</taxon>
        <taxon>Pseudolycoriella</taxon>
    </lineage>
</organism>
<evidence type="ECO:0000313" key="3">
    <source>
        <dbReference type="Proteomes" id="UP001151699"/>
    </source>
</evidence>
<evidence type="ECO:0000313" key="2">
    <source>
        <dbReference type="EMBL" id="KAJ6634800.1"/>
    </source>
</evidence>
<proteinExistence type="predicted"/>
<feature type="non-terminal residue" evidence="2">
    <location>
        <position position="170"/>
    </location>
</feature>
<dbReference type="Gene3D" id="1.10.10.60">
    <property type="entry name" value="Homeodomain-like"/>
    <property type="match status" value="1"/>
</dbReference>
<comment type="caution">
    <text evidence="2">The sequence shown here is derived from an EMBL/GenBank/DDBJ whole genome shotgun (WGS) entry which is preliminary data.</text>
</comment>
<dbReference type="Proteomes" id="UP001151699">
    <property type="component" value="Chromosome C"/>
</dbReference>
<keyword evidence="3" id="KW-1185">Reference proteome</keyword>
<feature type="non-terminal residue" evidence="2">
    <location>
        <position position="1"/>
    </location>
</feature>
<accession>A0A9Q0MPH0</accession>